<dbReference type="InterPro" id="IPR011600">
    <property type="entry name" value="Pept_C14_caspase"/>
</dbReference>
<evidence type="ECO:0000259" key="2">
    <source>
        <dbReference type="Pfam" id="PF00656"/>
    </source>
</evidence>
<sequence length="330" mass="37658">MESRYRAARIFIAGCATQSSLERQLAVPRRSRDQRGTHNLEGTIADVSTMLRLFEDWDKADGKTQVQYMHIYQIPGKFLPKQEVMSRIEKAMDTAQDEVLLWYSGHGQTHTGNWTFQEENEDRCSYVSFEEIATLWLRRPRTATLHVFMDSCFAGAWAEEACRLGPDKKIAVFAACQADEEAGESREGGNFTRRIRDVVQTGQKSEEKIYMAPLEEGTLFSSKFRGQVLNRKQRVDQHPCAYFPLWDERRVVTAERAWEPSPLRWSPDALLTKWCARLMPRAMSTISSQEEAETASNAPTDDVTTGGGYRARFVNGPGVCMRCFEFLLSP</sequence>
<dbReference type="OrthoDB" id="425824at2759"/>
<dbReference type="GO" id="GO:0006508">
    <property type="term" value="P:proteolysis"/>
    <property type="evidence" value="ECO:0007669"/>
    <property type="project" value="InterPro"/>
</dbReference>
<evidence type="ECO:0000313" key="4">
    <source>
        <dbReference type="Proteomes" id="UP000604046"/>
    </source>
</evidence>
<name>A0A812KQ13_9DINO</name>
<dbReference type="Proteomes" id="UP000604046">
    <property type="component" value="Unassembled WGS sequence"/>
</dbReference>
<dbReference type="Gene3D" id="3.40.50.1460">
    <property type="match status" value="1"/>
</dbReference>
<feature type="region of interest" description="Disordered" evidence="1">
    <location>
        <begin position="286"/>
        <end position="307"/>
    </location>
</feature>
<dbReference type="EMBL" id="CAJNDS010000735">
    <property type="protein sequence ID" value="CAE7230989.1"/>
    <property type="molecule type" value="Genomic_DNA"/>
</dbReference>
<organism evidence="3 4">
    <name type="scientific">Symbiodinium natans</name>
    <dbReference type="NCBI Taxonomy" id="878477"/>
    <lineage>
        <taxon>Eukaryota</taxon>
        <taxon>Sar</taxon>
        <taxon>Alveolata</taxon>
        <taxon>Dinophyceae</taxon>
        <taxon>Suessiales</taxon>
        <taxon>Symbiodiniaceae</taxon>
        <taxon>Symbiodinium</taxon>
    </lineage>
</organism>
<accession>A0A812KQ13</accession>
<gene>
    <name evidence="3" type="primary">HERC2</name>
    <name evidence="3" type="ORF">SNAT2548_LOCUS9431</name>
</gene>
<evidence type="ECO:0000313" key="3">
    <source>
        <dbReference type="EMBL" id="CAE7230989.1"/>
    </source>
</evidence>
<proteinExistence type="predicted"/>
<feature type="domain" description="Peptidase C14 caspase" evidence="2">
    <location>
        <begin position="37"/>
        <end position="209"/>
    </location>
</feature>
<reference evidence="3" key="1">
    <citation type="submission" date="2021-02" db="EMBL/GenBank/DDBJ databases">
        <authorList>
            <person name="Dougan E. K."/>
            <person name="Rhodes N."/>
            <person name="Thang M."/>
            <person name="Chan C."/>
        </authorList>
    </citation>
    <scope>NUCLEOTIDE SEQUENCE</scope>
</reference>
<dbReference type="Pfam" id="PF00656">
    <property type="entry name" value="Peptidase_C14"/>
    <property type="match status" value="1"/>
</dbReference>
<keyword evidence="4" id="KW-1185">Reference proteome</keyword>
<protein>
    <submittedName>
        <fullName evidence="3">HERC2 protein</fullName>
    </submittedName>
</protein>
<evidence type="ECO:0000256" key="1">
    <source>
        <dbReference type="SAM" id="MobiDB-lite"/>
    </source>
</evidence>
<dbReference type="GO" id="GO:0004197">
    <property type="term" value="F:cysteine-type endopeptidase activity"/>
    <property type="evidence" value="ECO:0007669"/>
    <property type="project" value="InterPro"/>
</dbReference>
<feature type="compositionally biased region" description="Polar residues" evidence="1">
    <location>
        <begin position="286"/>
        <end position="303"/>
    </location>
</feature>
<comment type="caution">
    <text evidence="3">The sequence shown here is derived from an EMBL/GenBank/DDBJ whole genome shotgun (WGS) entry which is preliminary data.</text>
</comment>
<dbReference type="AlphaFoldDB" id="A0A812KQ13"/>